<dbReference type="Pfam" id="PF01420">
    <property type="entry name" value="Methylase_S"/>
    <property type="match status" value="1"/>
</dbReference>
<keyword evidence="3" id="KW-0238">DNA-binding</keyword>
<name>A0ABT5Z242_9ACTN</name>
<sequence length="442" mass="48177">MHGEALMAHRSSWPTDWRRVALSDVGKWLSGGTPSTSNDAYWDGDIPWISAASLKTFRLAESDRRVTALGAENGSRLVGAGTVLFVVRGMSLKSEFRIGVTQRTVAFGQDCKAVLPAEDIDPYFLAYAIQTKTPEILAMVEETSHGTGRLDTIRLQELEIGVPPLPEQRRIVAACEAIERRIAAIKRVRAKLAVLRRTVVDDLVTGPPLALGTLLEHRPRNGFSPLEVPEWTGLLTLGLGCLTTDGFRPRQMKRIPDSDSARRFLLADGDLLMSRANTRELVGLVGMYRDVGYPCIYPDLMMRLRPDPGKCLPEYLALVLSTPSVRRAIQAGARGTSESMVKISAEFAESLDVPLPSVEAQRRAVLAVAAVDSRIAQQGAVIDKLRLVQRAVTEDLLVGKAGVDVLRHTVRQRSVPPSVTVLTPERNAANAAGLRPSPLSEG</sequence>
<comment type="similarity">
    <text evidence="1">Belongs to the type-I restriction system S methylase family.</text>
</comment>
<dbReference type="EC" id="3.1.21.-" evidence="5"/>
<keyword evidence="6" id="KW-1185">Reference proteome</keyword>
<evidence type="ECO:0000313" key="6">
    <source>
        <dbReference type="Proteomes" id="UP001220022"/>
    </source>
</evidence>
<proteinExistence type="inferred from homology"/>
<dbReference type="PANTHER" id="PTHR30408">
    <property type="entry name" value="TYPE-1 RESTRICTION ENZYME ECOKI SPECIFICITY PROTEIN"/>
    <property type="match status" value="1"/>
</dbReference>
<protein>
    <submittedName>
        <fullName evidence="5">Restriction endonuclease subunit S</fullName>
        <ecNumber evidence="5">3.1.21.-</ecNumber>
    </submittedName>
</protein>
<keyword evidence="5" id="KW-0378">Hydrolase</keyword>
<reference evidence="5 6" key="1">
    <citation type="submission" date="2023-03" db="EMBL/GenBank/DDBJ databases">
        <title>Draft genome sequence of type strain Streptomyces ferralitis JCM 14344.</title>
        <authorList>
            <person name="Klaysubun C."/>
            <person name="Duangmal K."/>
        </authorList>
    </citation>
    <scope>NUCLEOTIDE SEQUENCE [LARGE SCALE GENOMIC DNA]</scope>
    <source>
        <strain evidence="5 6">JCM 14344</strain>
    </source>
</reference>
<dbReference type="InterPro" id="IPR052021">
    <property type="entry name" value="Type-I_RS_S_subunit"/>
</dbReference>
<keyword evidence="2" id="KW-0680">Restriction system</keyword>
<evidence type="ECO:0000259" key="4">
    <source>
        <dbReference type="Pfam" id="PF01420"/>
    </source>
</evidence>
<dbReference type="InterPro" id="IPR044946">
    <property type="entry name" value="Restrct_endonuc_typeI_TRD_sf"/>
</dbReference>
<dbReference type="EMBL" id="JARHTQ010000011">
    <property type="protein sequence ID" value="MDF2257641.1"/>
    <property type="molecule type" value="Genomic_DNA"/>
</dbReference>
<dbReference type="Gene3D" id="3.90.220.20">
    <property type="entry name" value="DNA methylase specificity domains"/>
    <property type="match status" value="2"/>
</dbReference>
<gene>
    <name evidence="5" type="ORF">P2L57_18545</name>
</gene>
<dbReference type="RefSeq" id="WP_275815863.1">
    <property type="nucleotide sequence ID" value="NZ_BAAANM010000027.1"/>
</dbReference>
<keyword evidence="5" id="KW-0255">Endonuclease</keyword>
<comment type="caution">
    <text evidence="5">The sequence shown here is derived from an EMBL/GenBank/DDBJ whole genome shotgun (WGS) entry which is preliminary data.</text>
</comment>
<keyword evidence="5" id="KW-0540">Nuclease</keyword>
<evidence type="ECO:0000313" key="5">
    <source>
        <dbReference type="EMBL" id="MDF2257641.1"/>
    </source>
</evidence>
<feature type="domain" description="Type I restriction modification DNA specificity" evidence="4">
    <location>
        <begin position="14"/>
        <end position="192"/>
    </location>
</feature>
<accession>A0ABT5Z242</accession>
<dbReference type="PANTHER" id="PTHR30408:SF12">
    <property type="entry name" value="TYPE I RESTRICTION ENZYME MJAVIII SPECIFICITY SUBUNIT"/>
    <property type="match status" value="1"/>
</dbReference>
<dbReference type="CDD" id="cd17249">
    <property type="entry name" value="RMtype1_S_EcoR124I-TRD2-CR2_like"/>
    <property type="match status" value="1"/>
</dbReference>
<dbReference type="GO" id="GO:0016787">
    <property type="term" value="F:hydrolase activity"/>
    <property type="evidence" value="ECO:0007669"/>
    <property type="project" value="UniProtKB-KW"/>
</dbReference>
<dbReference type="InterPro" id="IPR000055">
    <property type="entry name" value="Restrct_endonuc_typeI_TRD"/>
</dbReference>
<dbReference type="Proteomes" id="UP001220022">
    <property type="component" value="Unassembled WGS sequence"/>
</dbReference>
<dbReference type="SUPFAM" id="SSF116734">
    <property type="entry name" value="DNA methylase specificity domain"/>
    <property type="match status" value="2"/>
</dbReference>
<evidence type="ECO:0000256" key="3">
    <source>
        <dbReference type="ARBA" id="ARBA00023125"/>
    </source>
</evidence>
<evidence type="ECO:0000256" key="1">
    <source>
        <dbReference type="ARBA" id="ARBA00010923"/>
    </source>
</evidence>
<dbReference type="GO" id="GO:0004519">
    <property type="term" value="F:endonuclease activity"/>
    <property type="evidence" value="ECO:0007669"/>
    <property type="project" value="UniProtKB-KW"/>
</dbReference>
<evidence type="ECO:0000256" key="2">
    <source>
        <dbReference type="ARBA" id="ARBA00022747"/>
    </source>
</evidence>
<organism evidence="5 6">
    <name type="scientific">Streptantibioticus ferralitis</name>
    <dbReference type="NCBI Taxonomy" id="236510"/>
    <lineage>
        <taxon>Bacteria</taxon>
        <taxon>Bacillati</taxon>
        <taxon>Actinomycetota</taxon>
        <taxon>Actinomycetes</taxon>
        <taxon>Kitasatosporales</taxon>
        <taxon>Streptomycetaceae</taxon>
        <taxon>Streptantibioticus</taxon>
    </lineage>
</organism>